<comment type="cofactor">
    <cofactor evidence="1">
        <name>Mg(2+)</name>
        <dbReference type="ChEBI" id="CHEBI:18420"/>
    </cofactor>
</comment>
<proteinExistence type="predicted"/>
<name>A0A261VVY9_9BORD</name>
<evidence type="ECO:0000256" key="3">
    <source>
        <dbReference type="ARBA" id="ARBA00022842"/>
    </source>
</evidence>
<dbReference type="Pfam" id="PF03328">
    <property type="entry name" value="HpcH_HpaI"/>
    <property type="match status" value="1"/>
</dbReference>
<keyword evidence="7" id="KW-0456">Lyase</keyword>
<dbReference type="PANTHER" id="PTHR32308">
    <property type="entry name" value="LYASE BETA SUBUNIT, PUTATIVE (AFU_ORTHOLOGUE AFUA_4G13030)-RELATED"/>
    <property type="match status" value="1"/>
</dbReference>
<dbReference type="GO" id="GO:0006629">
    <property type="term" value="P:lipid metabolic process"/>
    <property type="evidence" value="ECO:0007669"/>
    <property type="project" value="InterPro"/>
</dbReference>
<evidence type="ECO:0000256" key="1">
    <source>
        <dbReference type="ARBA" id="ARBA00001946"/>
    </source>
</evidence>
<feature type="binding site" evidence="5">
    <location>
        <position position="142"/>
    </location>
    <ligand>
        <name>Mg(2+)</name>
        <dbReference type="ChEBI" id="CHEBI:18420"/>
    </ligand>
</feature>
<dbReference type="OrthoDB" id="348111at2"/>
<accession>A0A261VVY9</accession>
<dbReference type="GO" id="GO:0016829">
    <property type="term" value="F:lyase activity"/>
    <property type="evidence" value="ECO:0007669"/>
    <property type="project" value="UniProtKB-KW"/>
</dbReference>
<dbReference type="InterPro" id="IPR015813">
    <property type="entry name" value="Pyrv/PenolPyrv_kinase-like_dom"/>
</dbReference>
<dbReference type="InterPro" id="IPR040442">
    <property type="entry name" value="Pyrv_kinase-like_dom_sf"/>
</dbReference>
<dbReference type="PROSITE" id="PS51704">
    <property type="entry name" value="GP_PDE"/>
    <property type="match status" value="1"/>
</dbReference>
<gene>
    <name evidence="7" type="ORF">CAL22_04365</name>
</gene>
<evidence type="ECO:0000313" key="7">
    <source>
        <dbReference type="EMBL" id="OZI77770.1"/>
    </source>
</evidence>
<evidence type="ECO:0000256" key="5">
    <source>
        <dbReference type="PIRSR" id="PIRSR015582-2"/>
    </source>
</evidence>
<dbReference type="AlphaFoldDB" id="A0A261VVY9"/>
<dbReference type="Proteomes" id="UP000216429">
    <property type="component" value="Unassembled WGS sequence"/>
</dbReference>
<dbReference type="GO" id="GO:0008081">
    <property type="term" value="F:phosphoric diester hydrolase activity"/>
    <property type="evidence" value="ECO:0007669"/>
    <property type="project" value="InterPro"/>
</dbReference>
<evidence type="ECO:0000259" key="6">
    <source>
        <dbReference type="PROSITE" id="PS51704"/>
    </source>
</evidence>
<comment type="caution">
    <text evidence="7">The sequence shown here is derived from an EMBL/GenBank/DDBJ whole genome shotgun (WGS) entry which is preliminary data.</text>
</comment>
<feature type="binding site" evidence="4">
    <location>
        <position position="65"/>
    </location>
    <ligand>
        <name>substrate</name>
    </ligand>
</feature>
<dbReference type="InterPro" id="IPR030395">
    <property type="entry name" value="GP_PDE_dom"/>
</dbReference>
<dbReference type="SUPFAM" id="SSF51621">
    <property type="entry name" value="Phosphoenolpyruvate/pyruvate domain"/>
    <property type="match status" value="1"/>
</dbReference>
<keyword evidence="3 5" id="KW-0460">Magnesium</keyword>
<dbReference type="GO" id="GO:0000287">
    <property type="term" value="F:magnesium ion binding"/>
    <property type="evidence" value="ECO:0007669"/>
    <property type="project" value="TreeGrafter"/>
</dbReference>
<keyword evidence="8" id="KW-1185">Reference proteome</keyword>
<protein>
    <submittedName>
        <fullName evidence="7">CoA ester lyase</fullName>
    </submittedName>
</protein>
<evidence type="ECO:0000256" key="2">
    <source>
        <dbReference type="ARBA" id="ARBA00022723"/>
    </source>
</evidence>
<organism evidence="7 8">
    <name type="scientific">Bordetella genomosp. 12</name>
    <dbReference type="NCBI Taxonomy" id="463035"/>
    <lineage>
        <taxon>Bacteria</taxon>
        <taxon>Pseudomonadati</taxon>
        <taxon>Pseudomonadota</taxon>
        <taxon>Betaproteobacteria</taxon>
        <taxon>Burkholderiales</taxon>
        <taxon>Alcaligenaceae</taxon>
        <taxon>Bordetella</taxon>
    </lineage>
</organism>
<reference evidence="8" key="1">
    <citation type="submission" date="2017-05" db="EMBL/GenBank/DDBJ databases">
        <title>Complete and WGS of Bordetella genogroups.</title>
        <authorList>
            <person name="Spilker T."/>
            <person name="Lipuma J."/>
        </authorList>
    </citation>
    <scope>NUCLEOTIDE SEQUENCE [LARGE SCALE GENOMIC DNA]</scope>
    <source>
        <strain evidence="8">AU6712</strain>
    </source>
</reference>
<dbReference type="InterPro" id="IPR011206">
    <property type="entry name" value="Citrate_lyase_beta/mcl1/mcl2"/>
</dbReference>
<feature type="binding site" evidence="4">
    <location>
        <position position="116"/>
    </location>
    <ligand>
        <name>substrate</name>
    </ligand>
</feature>
<dbReference type="GO" id="GO:0006107">
    <property type="term" value="P:oxaloacetate metabolic process"/>
    <property type="evidence" value="ECO:0007669"/>
    <property type="project" value="TreeGrafter"/>
</dbReference>
<dbReference type="EMBL" id="NEVU01000001">
    <property type="protein sequence ID" value="OZI77770.1"/>
    <property type="molecule type" value="Genomic_DNA"/>
</dbReference>
<dbReference type="PANTHER" id="PTHR32308:SF10">
    <property type="entry name" value="CITRATE LYASE SUBUNIT BETA"/>
    <property type="match status" value="1"/>
</dbReference>
<dbReference type="Gene3D" id="3.20.20.60">
    <property type="entry name" value="Phosphoenolpyruvate-binding domains"/>
    <property type="match status" value="1"/>
</dbReference>
<evidence type="ECO:0000313" key="8">
    <source>
        <dbReference type="Proteomes" id="UP000216429"/>
    </source>
</evidence>
<keyword evidence="2 5" id="KW-0479">Metal-binding</keyword>
<dbReference type="PIRSF" id="PIRSF015582">
    <property type="entry name" value="Cit_lyase_B"/>
    <property type="match status" value="1"/>
</dbReference>
<evidence type="ECO:0000256" key="4">
    <source>
        <dbReference type="PIRSR" id="PIRSR015582-1"/>
    </source>
</evidence>
<feature type="binding site" evidence="5">
    <location>
        <position position="116"/>
    </location>
    <ligand>
        <name>Mg(2+)</name>
        <dbReference type="ChEBI" id="CHEBI:18420"/>
    </ligand>
</feature>
<feature type="domain" description="GP-PDE" evidence="6">
    <location>
        <begin position="1"/>
        <end position="42"/>
    </location>
</feature>
<sequence length="276" mass="29542">MPSVIRTALFVPANRPDRFAKALAAGADTVIVDLEDAVEHLGKDSARQALSDFLDAEPDVRLWVRVNDASTPWHDADLRALQGRATVSGIVLPKTESMAQVRHAAQTNIPIIPIVETARGVLNLADIAATPGVQRLAFGSLDYSLDLAMTPDTEGADLVLDHARVQLLLHGRVAGLAQPLYGVFPGIQDTAGLRAASIRARDMGFGGLLCIHPTQVPVVHEAFLPPLADLAWAREVVRAHRDSGQAAFKLDGKMIDAPVIARARHLLERAGESLPA</sequence>
<dbReference type="InterPro" id="IPR005000">
    <property type="entry name" value="Aldolase/citrate-lyase_domain"/>
</dbReference>
<dbReference type="RefSeq" id="WP_094810704.1">
    <property type="nucleotide sequence ID" value="NZ_NEVU01000001.1"/>
</dbReference>